<gene>
    <name evidence="3" type="ORF">H1R20_g7684</name>
</gene>
<feature type="non-terminal residue" evidence="3">
    <location>
        <position position="833"/>
    </location>
</feature>
<evidence type="ECO:0000259" key="2">
    <source>
        <dbReference type="Pfam" id="PF17667"/>
    </source>
</evidence>
<feature type="region of interest" description="Disordered" evidence="1">
    <location>
        <begin position="758"/>
        <end position="833"/>
    </location>
</feature>
<keyword evidence="4" id="KW-1185">Reference proteome</keyword>
<sequence>MSPTGSPPMYPSSPNTATTDYDSEEDLVVIETLIIPTDEDSQELSGSVTTNTAAHNFTVVPPHLPDDIQVPTVETALSFSASTPPHESAAISLAENNPATLPTETSSSPLASSVDGQVPPSTGLASTPIRNGCQATVNKFISAQDSQSPSKHDHTDAIHEQDMGNVTDVRSLLLKELAGKIVEVDVSWARDLYKDIPKARAAKIKGYLDTTEEYQNRRWAKLPRIAKYEAELYDPFTKIINSILHWSNLDGPDGSKRKAIDTHAKQLRHGGPSFMRPTGNREVGYPNMVGFFDAKREVDVTGDHNHVGQLGVYARQVFIQQPNRRYVRCMVVTEKQARFFHFDRSGAQYTKLFDIHQEAELFVLLVVGLCTTDERLLGLDDTVQWTVGADGVRNGGILRTTGPDKAPTTYTMLMDRKPWVRSALLGRGIVCWPVQDQKGDNFIVKDYWMSQGREPEYEILEKIKGGPGLCQIVSYEVGRGETRDFRGPTDKFAVGVFHNSIAIRITMKVDAKASIDNFTSPEEMLAALRDAIAVSKGLFHREICHDTVLIGSQGINASVGERGILMHLDIAIGPVRTLSEFCKEVKSRMTLFQSWIMLKVFSLPQGLAVVPAHDYLDDLEAFFWLFCYLVFIHEPTGRLGPKTRAHDWVKGWMNHSTAFDVKNSFLTSDTLRLEVNAVLYSGWRDICLDLIIEFRDIIAAVCQAKRSLIFNVQTPAEDGTVPNRFSEVLRDVNNIYARVIGLFDDALKKALDQSAGNAKNPFNVDIDANSTTNTGPIVAEPSDASGPKKRRAREPNSDSENEDSSMRQKRACPPNRIPGTLPPSQSAFDDDED</sequence>
<name>A0A9W8J6M6_9AGAR</name>
<evidence type="ECO:0000256" key="1">
    <source>
        <dbReference type="SAM" id="MobiDB-lite"/>
    </source>
</evidence>
<reference evidence="3" key="1">
    <citation type="submission" date="2022-06" db="EMBL/GenBank/DDBJ databases">
        <title>Genome Sequence of Candolleomyces eurysporus.</title>
        <authorList>
            <person name="Buettner E."/>
        </authorList>
    </citation>
    <scope>NUCLEOTIDE SEQUENCE</scope>
    <source>
        <strain evidence="3">VTCC 930004</strain>
    </source>
</reference>
<dbReference type="Pfam" id="PF17667">
    <property type="entry name" value="Pkinase_fungal"/>
    <property type="match status" value="2"/>
</dbReference>
<feature type="region of interest" description="Disordered" evidence="1">
    <location>
        <begin position="1"/>
        <end position="24"/>
    </location>
</feature>
<dbReference type="PANTHER" id="PTHR38248">
    <property type="entry name" value="FUNK1 6"/>
    <property type="match status" value="1"/>
</dbReference>
<feature type="compositionally biased region" description="Basic and acidic residues" evidence="1">
    <location>
        <begin position="150"/>
        <end position="162"/>
    </location>
</feature>
<feature type="domain" description="Fungal-type protein kinase" evidence="2">
    <location>
        <begin position="499"/>
        <end position="629"/>
    </location>
</feature>
<comment type="caution">
    <text evidence="3">The sequence shown here is derived from an EMBL/GenBank/DDBJ whole genome shotgun (WGS) entry which is preliminary data.</text>
</comment>
<feature type="compositionally biased region" description="Pro residues" evidence="1">
    <location>
        <begin position="1"/>
        <end position="11"/>
    </location>
</feature>
<dbReference type="OrthoDB" id="2938414at2759"/>
<dbReference type="AlphaFoldDB" id="A0A9W8J6M6"/>
<evidence type="ECO:0000313" key="3">
    <source>
        <dbReference type="EMBL" id="KAJ2929416.1"/>
    </source>
</evidence>
<feature type="region of interest" description="Disordered" evidence="1">
    <location>
        <begin position="143"/>
        <end position="162"/>
    </location>
</feature>
<protein>
    <recommendedName>
        <fullName evidence="2">Fungal-type protein kinase domain-containing protein</fullName>
    </recommendedName>
</protein>
<dbReference type="PANTHER" id="PTHR38248:SF2">
    <property type="entry name" value="FUNK1 11"/>
    <property type="match status" value="1"/>
</dbReference>
<feature type="region of interest" description="Disordered" evidence="1">
    <location>
        <begin position="98"/>
        <end position="129"/>
    </location>
</feature>
<accession>A0A9W8J6M6</accession>
<dbReference type="InterPro" id="IPR040976">
    <property type="entry name" value="Pkinase_fungal"/>
</dbReference>
<dbReference type="EMBL" id="JANBPK010000875">
    <property type="protein sequence ID" value="KAJ2929416.1"/>
    <property type="molecule type" value="Genomic_DNA"/>
</dbReference>
<organism evidence="3 4">
    <name type="scientific">Candolleomyces eurysporus</name>
    <dbReference type="NCBI Taxonomy" id="2828524"/>
    <lineage>
        <taxon>Eukaryota</taxon>
        <taxon>Fungi</taxon>
        <taxon>Dikarya</taxon>
        <taxon>Basidiomycota</taxon>
        <taxon>Agaricomycotina</taxon>
        <taxon>Agaricomycetes</taxon>
        <taxon>Agaricomycetidae</taxon>
        <taxon>Agaricales</taxon>
        <taxon>Agaricineae</taxon>
        <taxon>Psathyrellaceae</taxon>
        <taxon>Candolleomyces</taxon>
    </lineage>
</organism>
<evidence type="ECO:0000313" key="4">
    <source>
        <dbReference type="Proteomes" id="UP001140091"/>
    </source>
</evidence>
<proteinExistence type="predicted"/>
<feature type="domain" description="Fungal-type protein kinase" evidence="2">
    <location>
        <begin position="293"/>
        <end position="476"/>
    </location>
</feature>
<dbReference type="Proteomes" id="UP001140091">
    <property type="component" value="Unassembled WGS sequence"/>
</dbReference>